<proteinExistence type="predicted"/>
<accession>A0AAF3FRK1</accession>
<evidence type="ECO:0000313" key="2">
    <source>
        <dbReference type="Proteomes" id="UP000887575"/>
    </source>
</evidence>
<keyword evidence="1" id="KW-0472">Membrane</keyword>
<evidence type="ECO:0000256" key="1">
    <source>
        <dbReference type="SAM" id="Phobius"/>
    </source>
</evidence>
<protein>
    <submittedName>
        <fullName evidence="3">Uncharacterized protein</fullName>
    </submittedName>
</protein>
<reference evidence="3" key="1">
    <citation type="submission" date="2024-02" db="UniProtKB">
        <authorList>
            <consortium name="WormBaseParasite"/>
        </authorList>
    </citation>
    <scope>IDENTIFICATION</scope>
</reference>
<sequence length="44" mass="4980">MDTNITFYCETAAHLAFFTVYSIQNAMIVIIAIVFVSIFSQEDT</sequence>
<dbReference type="WBParaSite" id="MBELARI_LOCUS8262">
    <property type="protein sequence ID" value="MBELARI_LOCUS8262"/>
    <property type="gene ID" value="MBELARI_LOCUS8262"/>
</dbReference>
<dbReference type="AlphaFoldDB" id="A0AAF3FRK1"/>
<organism evidence="2 3">
    <name type="scientific">Mesorhabditis belari</name>
    <dbReference type="NCBI Taxonomy" id="2138241"/>
    <lineage>
        <taxon>Eukaryota</taxon>
        <taxon>Metazoa</taxon>
        <taxon>Ecdysozoa</taxon>
        <taxon>Nematoda</taxon>
        <taxon>Chromadorea</taxon>
        <taxon>Rhabditida</taxon>
        <taxon>Rhabditina</taxon>
        <taxon>Rhabditomorpha</taxon>
        <taxon>Rhabditoidea</taxon>
        <taxon>Rhabditidae</taxon>
        <taxon>Mesorhabditinae</taxon>
        <taxon>Mesorhabditis</taxon>
    </lineage>
</organism>
<feature type="transmembrane region" description="Helical" evidence="1">
    <location>
        <begin position="12"/>
        <end position="39"/>
    </location>
</feature>
<keyword evidence="1" id="KW-1133">Transmembrane helix</keyword>
<keyword evidence="2" id="KW-1185">Reference proteome</keyword>
<keyword evidence="1" id="KW-0812">Transmembrane</keyword>
<evidence type="ECO:0000313" key="3">
    <source>
        <dbReference type="WBParaSite" id="MBELARI_LOCUS8262"/>
    </source>
</evidence>
<name>A0AAF3FRK1_9BILA</name>
<dbReference type="Proteomes" id="UP000887575">
    <property type="component" value="Unassembled WGS sequence"/>
</dbReference>